<dbReference type="EMBL" id="VEPZ02001391">
    <property type="protein sequence ID" value="KAE8676031.1"/>
    <property type="molecule type" value="Genomic_DNA"/>
</dbReference>
<keyword evidence="4" id="KW-0234">DNA repair</keyword>
<dbReference type="GO" id="GO:0006281">
    <property type="term" value="P:DNA repair"/>
    <property type="evidence" value="ECO:0007669"/>
    <property type="project" value="UniProtKB-KW"/>
</dbReference>
<dbReference type="PANTHER" id="PTHR15660:SF1">
    <property type="entry name" value="BRISC AND BRCA1-A COMPLEX MEMBER 1"/>
    <property type="match status" value="1"/>
</dbReference>
<dbReference type="PANTHER" id="PTHR15660">
    <property type="entry name" value="BRISC AND BRCA1-A COMPLEX MEMBER 1"/>
    <property type="match status" value="1"/>
</dbReference>
<dbReference type="GO" id="GO:0045739">
    <property type="term" value="P:positive regulation of DNA repair"/>
    <property type="evidence" value="ECO:0007669"/>
    <property type="project" value="InterPro"/>
</dbReference>
<dbReference type="GO" id="GO:0070552">
    <property type="term" value="C:BRISC complex"/>
    <property type="evidence" value="ECO:0007669"/>
    <property type="project" value="InterPro"/>
</dbReference>
<dbReference type="InterPro" id="IPR057441">
    <property type="entry name" value="Beta_prop_At2g24240"/>
</dbReference>
<protein>
    <recommendedName>
        <fullName evidence="6">At2g24240-like C-terminal beta-propeller domain-containing protein</fullName>
    </recommendedName>
</protein>
<dbReference type="InterPro" id="IPR026126">
    <property type="entry name" value="BABAM1"/>
</dbReference>
<proteinExistence type="predicted"/>
<evidence type="ECO:0000259" key="6">
    <source>
        <dbReference type="Pfam" id="PF25279"/>
    </source>
</evidence>
<name>A0A6A2XIJ3_HIBSY</name>
<dbReference type="CDD" id="cd21502">
    <property type="entry name" value="vWA_BABAM1"/>
    <property type="match status" value="1"/>
</dbReference>
<comment type="subcellular location">
    <subcellularLocation>
        <location evidence="1">Nucleus</location>
    </subcellularLocation>
</comment>
<evidence type="ECO:0000313" key="8">
    <source>
        <dbReference type="Proteomes" id="UP000436088"/>
    </source>
</evidence>
<sequence>MFCYITGDSEGKGLRKEFSSDVESTIAAVRALSATTVSSGQADLTNLFRLAAHEAKKSHSQNRILRVIIDSTPSSIQPHHQWPVNQKLFTLDVMYLHDKPGPDNCPQAVYDALVDVLEHVSEYEGYIHESGHGLPRTFFRFMSMLLCNPQQRCPQDDTDIPKPLMKKSAEPANGEDKVHDSLIFEKESSHENPKDIVKFNVGGRIFQRRLQHSQTQAGIPFSVHYLMTIGTYDNNNNRTAAKNSLSIETPTVSLSSSTYSEQAISAYPQCLRKASLPRSHVYGLTDRCLRKAGERRWRDGVVQFINWRFETQAVKEEAMSGIGVWDQVTGKQMDFFYESHGWSLGDADKLQWLNVNEYDDLGFIDLRSNGGSVRWSSRSFEEVTAALSAISRSGVIVSLHFIVRKMCLMYGNSTSAGHMIQLLV</sequence>
<dbReference type="Proteomes" id="UP000436088">
    <property type="component" value="Unassembled WGS sequence"/>
</dbReference>
<evidence type="ECO:0000256" key="2">
    <source>
        <dbReference type="ARBA" id="ARBA00022490"/>
    </source>
</evidence>
<evidence type="ECO:0000256" key="1">
    <source>
        <dbReference type="ARBA" id="ARBA00004123"/>
    </source>
</evidence>
<feature type="domain" description="At2g24240-like C-terminal beta-propeller" evidence="6">
    <location>
        <begin position="319"/>
        <end position="354"/>
    </location>
</feature>
<evidence type="ECO:0000313" key="7">
    <source>
        <dbReference type="EMBL" id="KAE8676031.1"/>
    </source>
</evidence>
<reference evidence="7" key="1">
    <citation type="submission" date="2019-09" db="EMBL/GenBank/DDBJ databases">
        <title>Draft genome information of white flower Hibiscus syriacus.</title>
        <authorList>
            <person name="Kim Y.-M."/>
        </authorList>
    </citation>
    <scope>NUCLEOTIDE SEQUENCE [LARGE SCALE GENOMIC DNA]</scope>
    <source>
        <strain evidence="7">YM2019G1</strain>
    </source>
</reference>
<evidence type="ECO:0000256" key="5">
    <source>
        <dbReference type="ARBA" id="ARBA00023242"/>
    </source>
</evidence>
<accession>A0A6A2XIJ3</accession>
<organism evidence="7 8">
    <name type="scientific">Hibiscus syriacus</name>
    <name type="common">Rose of Sharon</name>
    <dbReference type="NCBI Taxonomy" id="106335"/>
    <lineage>
        <taxon>Eukaryota</taxon>
        <taxon>Viridiplantae</taxon>
        <taxon>Streptophyta</taxon>
        <taxon>Embryophyta</taxon>
        <taxon>Tracheophyta</taxon>
        <taxon>Spermatophyta</taxon>
        <taxon>Magnoliopsida</taxon>
        <taxon>eudicotyledons</taxon>
        <taxon>Gunneridae</taxon>
        <taxon>Pentapetalae</taxon>
        <taxon>rosids</taxon>
        <taxon>malvids</taxon>
        <taxon>Malvales</taxon>
        <taxon>Malvaceae</taxon>
        <taxon>Malvoideae</taxon>
        <taxon>Hibiscus</taxon>
    </lineage>
</organism>
<dbReference type="Pfam" id="PF25279">
    <property type="entry name" value="Beta_prop_At2g24240"/>
    <property type="match status" value="1"/>
</dbReference>
<keyword evidence="5" id="KW-0539">Nucleus</keyword>
<gene>
    <name evidence="7" type="ORF">F3Y22_tig00111640pilonHSYRG00292</name>
</gene>
<keyword evidence="3" id="KW-0227">DNA damage</keyword>
<evidence type="ECO:0000256" key="3">
    <source>
        <dbReference type="ARBA" id="ARBA00022763"/>
    </source>
</evidence>
<comment type="caution">
    <text evidence="7">The sequence shown here is derived from an EMBL/GenBank/DDBJ whole genome shotgun (WGS) entry which is preliminary data.</text>
</comment>
<dbReference type="AlphaFoldDB" id="A0A6A2XIJ3"/>
<keyword evidence="2" id="KW-0963">Cytoplasm</keyword>
<evidence type="ECO:0000256" key="4">
    <source>
        <dbReference type="ARBA" id="ARBA00023204"/>
    </source>
</evidence>
<keyword evidence="8" id="KW-1185">Reference proteome</keyword>